<keyword evidence="2" id="KW-1185">Reference proteome</keyword>
<evidence type="ECO:0000313" key="2">
    <source>
        <dbReference type="Proteomes" id="UP000000657"/>
    </source>
</evidence>
<protein>
    <submittedName>
        <fullName evidence="1">Uncharacterized protein</fullName>
    </submittedName>
</protein>
<dbReference type="HOGENOM" id="CLU_2787789_0_0_11"/>
<proteinExistence type="predicted"/>
<gene>
    <name evidence="1" type="ordered locus">FRAAL0516</name>
</gene>
<sequence>MIIFDGAATRVRRRNATVRVTVLPAALDPGGHQAAPTASVRITACCRPPAGGPRAGSVAGGAAIPSPS</sequence>
<dbReference type="EMBL" id="CT573213">
    <property type="protein sequence ID" value="CAJ59191.1"/>
    <property type="molecule type" value="Genomic_DNA"/>
</dbReference>
<reference evidence="1 2" key="1">
    <citation type="journal article" date="2007" name="Genome Res.">
        <title>Genome characteristics of facultatively symbiotic Frankia sp. strains reflect host range and host plant biogeography.</title>
        <authorList>
            <person name="Normand P."/>
            <person name="Lapierre P."/>
            <person name="Tisa L.S."/>
            <person name="Gogarten J.P."/>
            <person name="Alloisio N."/>
            <person name="Bagnarol E."/>
            <person name="Bassi C.A."/>
            <person name="Berry A.M."/>
            <person name="Bickhart D.M."/>
            <person name="Choisne N."/>
            <person name="Couloux A."/>
            <person name="Cournoyer B."/>
            <person name="Cruveiller S."/>
            <person name="Daubin V."/>
            <person name="Demange N."/>
            <person name="Francino M.P."/>
            <person name="Goltsman E."/>
            <person name="Huang Y."/>
            <person name="Kopp O.R."/>
            <person name="Labarre L."/>
            <person name="Lapidus A."/>
            <person name="Lavire C."/>
            <person name="Marechal J."/>
            <person name="Martinez M."/>
            <person name="Mastronunzio J.E."/>
            <person name="Mullin B.C."/>
            <person name="Niemann J."/>
            <person name="Pujic P."/>
            <person name="Rawnsley T."/>
            <person name="Rouy Z."/>
            <person name="Schenowitz C."/>
            <person name="Sellstedt A."/>
            <person name="Tavares F."/>
            <person name="Tomkins J.P."/>
            <person name="Vallenet D."/>
            <person name="Valverde C."/>
            <person name="Wall L.G."/>
            <person name="Wang Y."/>
            <person name="Medigue C."/>
            <person name="Benson D.R."/>
        </authorList>
    </citation>
    <scope>NUCLEOTIDE SEQUENCE [LARGE SCALE GENOMIC DNA]</scope>
    <source>
        <strain evidence="2">DSM 45986 / CECT 9034 / ACN14a</strain>
    </source>
</reference>
<accession>Q0RTB0</accession>
<dbReference type="STRING" id="326424.FRAAL0516"/>
<dbReference type="AlphaFoldDB" id="Q0RTB0"/>
<dbReference type="Proteomes" id="UP000000657">
    <property type="component" value="Chromosome"/>
</dbReference>
<dbReference type="KEGG" id="fal:FRAAL0516"/>
<organism evidence="1 2">
    <name type="scientific">Frankia alni (strain DSM 45986 / CECT 9034 / ACN14a)</name>
    <dbReference type="NCBI Taxonomy" id="326424"/>
    <lineage>
        <taxon>Bacteria</taxon>
        <taxon>Bacillati</taxon>
        <taxon>Actinomycetota</taxon>
        <taxon>Actinomycetes</taxon>
        <taxon>Frankiales</taxon>
        <taxon>Frankiaceae</taxon>
        <taxon>Frankia</taxon>
    </lineage>
</organism>
<evidence type="ECO:0000313" key="1">
    <source>
        <dbReference type="EMBL" id="CAJ59191.1"/>
    </source>
</evidence>
<name>Q0RTB0_FRAAA</name>